<proteinExistence type="predicted"/>
<protein>
    <recommendedName>
        <fullName evidence="3">DUF3137 domain-containing protein</fullName>
    </recommendedName>
</protein>
<sequence length="267" mass="29689">MFGVIIGAITLFALISGITQLITGVDRTGAATPTAERLTAVPSLIFSLVLFGAAVFFIVRFFRDAFRRQRMAEFARHNGLEFVGYRSGAHLRGVGFQAPGDGRWHSHVVRGVAQGHAFELGDFEVAEEERSGKGRKRTVTVARFAYLAVGMPLRVPHTFFDATQNGKWRRFTGELVRWDLEGHFPTQFRTFTERGREREMLEVISPDIMQVFSDHGLDHDIELNGAQLVLMHPGTSVASRPGLDALLARGSTITAELDSRIPAWHRG</sequence>
<evidence type="ECO:0000256" key="1">
    <source>
        <dbReference type="SAM" id="Phobius"/>
    </source>
</evidence>
<accession>A0ABY4MTL2</accession>
<keyword evidence="1" id="KW-0812">Transmembrane</keyword>
<organism evidence="2">
    <name type="scientific">Gulosibacter sediminis</name>
    <dbReference type="NCBI Taxonomy" id="1729695"/>
    <lineage>
        <taxon>Bacteria</taxon>
        <taxon>Bacillati</taxon>
        <taxon>Actinomycetota</taxon>
        <taxon>Actinomycetes</taxon>
        <taxon>Micrococcales</taxon>
        <taxon>Microbacteriaceae</taxon>
        <taxon>Gulosibacter</taxon>
    </lineage>
</organism>
<dbReference type="EMBL" id="CP097160">
    <property type="protein sequence ID" value="UQN13758.1"/>
    <property type="molecule type" value="Genomic_DNA"/>
</dbReference>
<name>A0ABY4MTL2_9MICO</name>
<reference evidence="2" key="1">
    <citation type="submission" date="2022-05" db="EMBL/GenBank/DDBJ databases">
        <title>Complete genome sequence of toluene-degrading Gulosibacter sediminis strain ACHW.36C.</title>
        <authorList>
            <person name="Wai A.C."/>
            <person name="Lai G.K."/>
            <person name="Griffin S.D."/>
            <person name="Leung F.C."/>
        </authorList>
    </citation>
    <scope>NUCLEOTIDE SEQUENCE [LARGE SCALE GENOMIC DNA]</scope>
    <source>
        <strain evidence="2">ACHW.36C</strain>
    </source>
</reference>
<evidence type="ECO:0008006" key="3">
    <source>
        <dbReference type="Google" id="ProtNLM"/>
    </source>
</evidence>
<evidence type="ECO:0000313" key="2">
    <source>
        <dbReference type="EMBL" id="UQN13758.1"/>
    </source>
</evidence>
<feature type="transmembrane region" description="Helical" evidence="1">
    <location>
        <begin position="40"/>
        <end position="62"/>
    </location>
</feature>
<keyword evidence="1" id="KW-0472">Membrane</keyword>
<keyword evidence="1" id="KW-1133">Transmembrane helix</keyword>
<gene>
    <name evidence="2" type="ORF">M3M28_06595</name>
</gene>